<sequence length="917" mass="98279">MLNSLVGMPVPVTVHPLRMLGGGNSTSQNCINGHPAPRGMQSGHSPSHMKSAHVNPRRITGQTASAAMPLVTGPLTSRKSTVAMSSSTTPPPRRTITIFAELDDEVGDGDMRAAKANRATMSNITTSGTRRLAEPDPLTYTQTVLSPLSYSSLCQHANAAEAEESAFSLPSGGLGMAARQRESRLLMPGVGDRSPEHVGSGSFRALSTANSAELAAQTNPSFLSGFPHGTSWTQHRRTTSSGSEVGDPHHLRISATPVVPIVPHVAEPASRKRVAEDMQRLYGGAGVAAGSTAVCSTNEPAQTTTSAAKKDVPWSSSCTGSTADASHPLPPATRKDNKRSLLASFTSSTPKHPLTVSNTKTPPSITVDRVQAREQIIRVGVQRLHQRLNELHLVVHRVRNDGNCQFRAISHQLFGNEDYHDIIRSQIVSYMRAVRAKSFDYFFESPAYADAYYNNLAKSGSWGDELSLRAASDCLYVNIHVLSSQERNCYITYRPSSEQADSAPSFLVDVWTLRERRRAERRLLRAYRPPPQQQYGHRNSNAFGDSQGASLYDNPQDMGSDGEDEMDANAIQVALHRRLQQSEIRCSWPLSGTGSCSNGGYGGDFSSEAAAMPLLQPQSTIRKPCQLLQPAAVPARCLISDDEDDSGDATENQRAKFRAVGAEVQALDTATQAVNISIQRKESANASNTTDVAVCLSSQHDVDTTLPPSTGEASLDLSRSSLPRPRLHHHNLALPGSTTEEAPASGRTRWADTWTSFQALSPTMQQGGETGEIMLLASNMYRGRANPSLHRRFSSTQKVNAVAGWADNAQSNSHALSAGGGESVASSQLLGSLGLGATTSFRLGTDYGGSLPSGLDTGCGGAHAGVRYVSFEPRTEPIDIFLSYLYPVHYNSLSVSQESEQVAGTAPRAEATPTPST</sequence>
<evidence type="ECO:0000313" key="4">
    <source>
        <dbReference type="Proteomes" id="UP000419144"/>
    </source>
</evidence>
<evidence type="ECO:0000259" key="2">
    <source>
        <dbReference type="PROSITE" id="PS50802"/>
    </source>
</evidence>
<dbReference type="VEuPathDB" id="TriTrypDB:LtaPh_1613700"/>
<proteinExistence type="predicted"/>
<evidence type="ECO:0000256" key="1">
    <source>
        <dbReference type="SAM" id="MobiDB-lite"/>
    </source>
</evidence>
<dbReference type="Proteomes" id="UP000419144">
    <property type="component" value="Unassembled WGS sequence"/>
</dbReference>
<feature type="region of interest" description="Disordered" evidence="1">
    <location>
        <begin position="303"/>
        <end position="336"/>
    </location>
</feature>
<dbReference type="InterPro" id="IPR050704">
    <property type="entry name" value="Peptidase_C85-like"/>
</dbReference>
<name>A0A640KEM4_LEITA</name>
<feature type="region of interest" description="Disordered" evidence="1">
    <location>
        <begin position="530"/>
        <end position="563"/>
    </location>
</feature>
<keyword evidence="4" id="KW-1185">Reference proteome</keyword>
<protein>
    <recommendedName>
        <fullName evidence="2">OTU domain-containing protein</fullName>
    </recommendedName>
</protein>
<reference evidence="3" key="1">
    <citation type="submission" date="2019-11" db="EMBL/GenBank/DDBJ databases">
        <title>Leishmania tarentolae CDS.</title>
        <authorList>
            <person name="Goto Y."/>
            <person name="Yamagishi J."/>
        </authorList>
    </citation>
    <scope>NUCLEOTIDE SEQUENCE [LARGE SCALE GENOMIC DNA]</scope>
    <source>
        <strain evidence="3">Parrot Tar II</strain>
    </source>
</reference>
<dbReference type="EMBL" id="BLBS01000020">
    <property type="protein sequence ID" value="GET87504.1"/>
    <property type="molecule type" value="Genomic_DNA"/>
</dbReference>
<dbReference type="InterPro" id="IPR003323">
    <property type="entry name" value="OTU_dom"/>
</dbReference>
<dbReference type="PROSITE" id="PS50802">
    <property type="entry name" value="OTU"/>
    <property type="match status" value="1"/>
</dbReference>
<dbReference type="AlphaFoldDB" id="A0A640KEM4"/>
<dbReference type="Gene3D" id="3.90.70.80">
    <property type="match status" value="1"/>
</dbReference>
<dbReference type="InterPro" id="IPR038765">
    <property type="entry name" value="Papain-like_cys_pep_sf"/>
</dbReference>
<feature type="region of interest" description="Disordered" evidence="1">
    <location>
        <begin position="701"/>
        <end position="746"/>
    </location>
</feature>
<accession>A0A640KEM4</accession>
<dbReference type="SUPFAM" id="SSF54001">
    <property type="entry name" value="Cysteine proteinases"/>
    <property type="match status" value="1"/>
</dbReference>
<organism evidence="3 4">
    <name type="scientific">Leishmania tarentolae</name>
    <name type="common">Sauroleishmania tarentolae</name>
    <dbReference type="NCBI Taxonomy" id="5689"/>
    <lineage>
        <taxon>Eukaryota</taxon>
        <taxon>Discoba</taxon>
        <taxon>Euglenozoa</taxon>
        <taxon>Kinetoplastea</taxon>
        <taxon>Metakinetoplastina</taxon>
        <taxon>Trypanosomatida</taxon>
        <taxon>Trypanosomatidae</taxon>
        <taxon>Leishmaniinae</taxon>
        <taxon>Leishmania</taxon>
        <taxon>lizard Leishmania</taxon>
    </lineage>
</organism>
<comment type="caution">
    <text evidence="3">The sequence shown here is derived from an EMBL/GenBank/DDBJ whole genome shotgun (WGS) entry which is preliminary data.</text>
</comment>
<dbReference type="PANTHER" id="PTHR12419">
    <property type="entry name" value="OTU DOMAIN CONTAINING PROTEIN"/>
    <property type="match status" value="1"/>
</dbReference>
<gene>
    <name evidence="3" type="ORF">LtaPh_1613700</name>
</gene>
<feature type="region of interest" description="Disordered" evidence="1">
    <location>
        <begin position="897"/>
        <end position="917"/>
    </location>
</feature>
<evidence type="ECO:0000313" key="3">
    <source>
        <dbReference type="EMBL" id="GET87504.1"/>
    </source>
</evidence>
<dbReference type="GO" id="GO:0004843">
    <property type="term" value="F:cysteine-type deubiquitinase activity"/>
    <property type="evidence" value="ECO:0007669"/>
    <property type="project" value="TreeGrafter"/>
</dbReference>
<feature type="compositionally biased region" description="Polar residues" evidence="1">
    <location>
        <begin position="536"/>
        <end position="549"/>
    </location>
</feature>
<feature type="domain" description="OTU" evidence="2">
    <location>
        <begin position="393"/>
        <end position="506"/>
    </location>
</feature>
<feature type="compositionally biased region" description="Polar residues" evidence="1">
    <location>
        <begin position="314"/>
        <end position="324"/>
    </location>
</feature>
<dbReference type="OrthoDB" id="246725at2759"/>
<dbReference type="Pfam" id="PF02338">
    <property type="entry name" value="OTU"/>
    <property type="match status" value="1"/>
</dbReference>
<dbReference type="GO" id="GO:0016579">
    <property type="term" value="P:protein deubiquitination"/>
    <property type="evidence" value="ECO:0007669"/>
    <property type="project" value="TreeGrafter"/>
</dbReference>
<dbReference type="PANTHER" id="PTHR12419:SF11">
    <property type="entry name" value="OTU DOMAIN-CONTAINING PROTEIN DDB_G0284757"/>
    <property type="match status" value="1"/>
</dbReference>